<keyword evidence="4" id="KW-1185">Reference proteome</keyword>
<comment type="caution">
    <text evidence="3">The sequence shown here is derived from an EMBL/GenBank/DDBJ whole genome shotgun (WGS) entry which is preliminary data.</text>
</comment>
<keyword evidence="2" id="KW-0472">Membrane</keyword>
<protein>
    <submittedName>
        <fullName evidence="3">Uncharacterized protein</fullName>
    </submittedName>
</protein>
<keyword evidence="2" id="KW-1133">Transmembrane helix</keyword>
<keyword evidence="2" id="KW-0812">Transmembrane</keyword>
<evidence type="ECO:0000256" key="1">
    <source>
        <dbReference type="SAM" id="Coils"/>
    </source>
</evidence>
<dbReference type="AlphaFoldDB" id="A0A150FYF4"/>
<organism evidence="3 4">
    <name type="scientific">Gonium pectorale</name>
    <name type="common">Green alga</name>
    <dbReference type="NCBI Taxonomy" id="33097"/>
    <lineage>
        <taxon>Eukaryota</taxon>
        <taxon>Viridiplantae</taxon>
        <taxon>Chlorophyta</taxon>
        <taxon>core chlorophytes</taxon>
        <taxon>Chlorophyceae</taxon>
        <taxon>CS clade</taxon>
        <taxon>Chlamydomonadales</taxon>
        <taxon>Volvocaceae</taxon>
        <taxon>Gonium</taxon>
    </lineage>
</organism>
<accession>A0A150FYF4</accession>
<keyword evidence="1" id="KW-0175">Coiled coil</keyword>
<feature type="transmembrane region" description="Helical" evidence="2">
    <location>
        <begin position="157"/>
        <end position="177"/>
    </location>
</feature>
<reference evidence="4" key="1">
    <citation type="journal article" date="2016" name="Nat. Commun.">
        <title>The Gonium pectorale genome demonstrates co-option of cell cycle regulation during the evolution of multicellularity.</title>
        <authorList>
            <person name="Hanschen E.R."/>
            <person name="Marriage T.N."/>
            <person name="Ferris P.J."/>
            <person name="Hamaji T."/>
            <person name="Toyoda A."/>
            <person name="Fujiyama A."/>
            <person name="Neme R."/>
            <person name="Noguchi H."/>
            <person name="Minakuchi Y."/>
            <person name="Suzuki M."/>
            <person name="Kawai-Toyooka H."/>
            <person name="Smith D.R."/>
            <person name="Sparks H."/>
            <person name="Anderson J."/>
            <person name="Bakaric R."/>
            <person name="Luria V."/>
            <person name="Karger A."/>
            <person name="Kirschner M.W."/>
            <person name="Durand P.M."/>
            <person name="Michod R.E."/>
            <person name="Nozaki H."/>
            <person name="Olson B.J."/>
        </authorList>
    </citation>
    <scope>NUCLEOTIDE SEQUENCE [LARGE SCALE GENOMIC DNA]</scope>
    <source>
        <strain evidence="4">NIES-2863</strain>
    </source>
</reference>
<evidence type="ECO:0000313" key="3">
    <source>
        <dbReference type="EMBL" id="KXZ42643.1"/>
    </source>
</evidence>
<gene>
    <name evidence="3" type="ORF">GPECTOR_128g546</name>
</gene>
<evidence type="ECO:0000313" key="4">
    <source>
        <dbReference type="Proteomes" id="UP000075714"/>
    </source>
</evidence>
<proteinExistence type="predicted"/>
<dbReference type="EMBL" id="LSYV01000128">
    <property type="protein sequence ID" value="KXZ42643.1"/>
    <property type="molecule type" value="Genomic_DNA"/>
</dbReference>
<sequence>MASSTGLSSLDGDIQDLNTQICKVESQIAEVEKELSKPSISDEEKKHLRKEKEQLREEKLLLRKKEEQLRKKEEQLREEKLLLLKEKLNGAHHRVLSGACRVIPTLLLVSQLFVKARNREASLYNAYSAIVGVYGAIRDAPATKWLAADLAAFTHMPLLAMAWGVAVLIVCPLVLYFQNFWGQ</sequence>
<feature type="coiled-coil region" evidence="1">
    <location>
        <begin position="45"/>
        <end position="86"/>
    </location>
</feature>
<feature type="transmembrane region" description="Helical" evidence="2">
    <location>
        <begin position="121"/>
        <end position="137"/>
    </location>
</feature>
<evidence type="ECO:0000256" key="2">
    <source>
        <dbReference type="SAM" id="Phobius"/>
    </source>
</evidence>
<name>A0A150FYF4_GONPE</name>
<dbReference type="Proteomes" id="UP000075714">
    <property type="component" value="Unassembled WGS sequence"/>
</dbReference>